<evidence type="ECO:0000313" key="2">
    <source>
        <dbReference type="EMBL" id="KAF2733147.1"/>
    </source>
</evidence>
<feature type="domain" description="Heterokaryon incompatibility" evidence="1">
    <location>
        <begin position="204"/>
        <end position="302"/>
    </location>
</feature>
<dbReference type="EMBL" id="ML996166">
    <property type="protein sequence ID" value="KAF2733147.1"/>
    <property type="molecule type" value="Genomic_DNA"/>
</dbReference>
<dbReference type="PANTHER" id="PTHR33112:SF12">
    <property type="entry name" value="HETEROKARYON INCOMPATIBILITY DOMAIN-CONTAINING PROTEIN"/>
    <property type="match status" value="1"/>
</dbReference>
<name>A0A9P4QXS8_9PLEO</name>
<gene>
    <name evidence="2" type="ORF">EJ04DRAFT_495855</name>
</gene>
<dbReference type="OrthoDB" id="5135333at2759"/>
<comment type="caution">
    <text evidence="2">The sequence shown here is derived from an EMBL/GenBank/DDBJ whole genome shotgun (WGS) entry which is preliminary data.</text>
</comment>
<dbReference type="PANTHER" id="PTHR33112">
    <property type="entry name" value="DOMAIN PROTEIN, PUTATIVE-RELATED"/>
    <property type="match status" value="1"/>
</dbReference>
<evidence type="ECO:0000259" key="1">
    <source>
        <dbReference type="Pfam" id="PF06985"/>
    </source>
</evidence>
<protein>
    <recommendedName>
        <fullName evidence="1">Heterokaryon incompatibility domain-containing protein</fullName>
    </recommendedName>
</protein>
<dbReference type="Proteomes" id="UP000799444">
    <property type="component" value="Unassembled WGS sequence"/>
</dbReference>
<organism evidence="2 3">
    <name type="scientific">Polyplosphaeria fusca</name>
    <dbReference type="NCBI Taxonomy" id="682080"/>
    <lineage>
        <taxon>Eukaryota</taxon>
        <taxon>Fungi</taxon>
        <taxon>Dikarya</taxon>
        <taxon>Ascomycota</taxon>
        <taxon>Pezizomycotina</taxon>
        <taxon>Dothideomycetes</taxon>
        <taxon>Pleosporomycetidae</taxon>
        <taxon>Pleosporales</taxon>
        <taxon>Tetraplosphaeriaceae</taxon>
        <taxon>Polyplosphaeria</taxon>
    </lineage>
</organism>
<dbReference type="InterPro" id="IPR010730">
    <property type="entry name" value="HET"/>
</dbReference>
<proteinExistence type="predicted"/>
<dbReference type="Pfam" id="PF06985">
    <property type="entry name" value="HET"/>
    <property type="match status" value="1"/>
</dbReference>
<sequence>MAADAELVDLCEVCAAIDFETYFRSEVHRAKAAFGMIFETEDAISLGARSVVRRKASHCAFCWLVVHCLESTFLTEEEDAECVLMSYCCGYSSDERKLAFRIRICAQVPQRPFAGIWSDIQLLGEDALKLGMPSAYHAREIASGCFDIEIARSWLRICNEQHGDRCTNPGRGPEERVPSPQPRKLYAIDLDAMCVGSLPEGAEFATLSYCWPAKQYLTLTKSSKMTLFSEGSIDRLMDQFPGTVQDAILCARDLGFRHLWIDALCIIQDDTENKVYQLRQMDRVYGASSLTLLVLSRAPVNNILSKMYVYYNCLRHYCSRQISYPSDYLNALEGAMAVLHESLQTAFWQGLPEIFFDHALNWCLRDSFQRRRIPFKLGSAEPRPPLFPSWTWAGWDSNILGDVYILTSDRVTEVEWFIINQQKQATRLLIPNDTAISYIPDGNKNVAPDEYDIRDFLPNIIPRMEVNPLSEEWRDAREIATYTTTARFLMDGTLHNDTTRNRHYPFVRDMAIKDRNGVVAGGIWMPMEFVEDVQAHPQTYDFILIGRTLQAAPRAPSVRKLYFDEEVYPYRDWCTLNVLMVSWTVRGTAIRLGAGIVHEDAWVGAGFEGAFVALE</sequence>
<accession>A0A9P4QXS8</accession>
<reference evidence="2" key="1">
    <citation type="journal article" date="2020" name="Stud. Mycol.">
        <title>101 Dothideomycetes genomes: a test case for predicting lifestyles and emergence of pathogens.</title>
        <authorList>
            <person name="Haridas S."/>
            <person name="Albert R."/>
            <person name="Binder M."/>
            <person name="Bloem J."/>
            <person name="Labutti K."/>
            <person name="Salamov A."/>
            <person name="Andreopoulos B."/>
            <person name="Baker S."/>
            <person name="Barry K."/>
            <person name="Bills G."/>
            <person name="Bluhm B."/>
            <person name="Cannon C."/>
            <person name="Castanera R."/>
            <person name="Culley D."/>
            <person name="Daum C."/>
            <person name="Ezra D."/>
            <person name="Gonzalez J."/>
            <person name="Henrissat B."/>
            <person name="Kuo A."/>
            <person name="Liang C."/>
            <person name="Lipzen A."/>
            <person name="Lutzoni F."/>
            <person name="Magnuson J."/>
            <person name="Mondo S."/>
            <person name="Nolan M."/>
            <person name="Ohm R."/>
            <person name="Pangilinan J."/>
            <person name="Park H.-J."/>
            <person name="Ramirez L."/>
            <person name="Alfaro M."/>
            <person name="Sun H."/>
            <person name="Tritt A."/>
            <person name="Yoshinaga Y."/>
            <person name="Zwiers L.-H."/>
            <person name="Turgeon B."/>
            <person name="Goodwin S."/>
            <person name="Spatafora J."/>
            <person name="Crous P."/>
            <person name="Grigoriev I."/>
        </authorList>
    </citation>
    <scope>NUCLEOTIDE SEQUENCE</scope>
    <source>
        <strain evidence="2">CBS 125425</strain>
    </source>
</reference>
<dbReference type="AlphaFoldDB" id="A0A9P4QXS8"/>
<keyword evidence="3" id="KW-1185">Reference proteome</keyword>
<evidence type="ECO:0000313" key="3">
    <source>
        <dbReference type="Proteomes" id="UP000799444"/>
    </source>
</evidence>